<reference evidence="1 2" key="1">
    <citation type="submission" date="2015-07" db="EMBL/GenBank/DDBJ databases">
        <authorList>
            <person name="Noorani M."/>
        </authorList>
    </citation>
    <scope>NUCLEOTIDE SEQUENCE [LARGE SCALE GENOMIC DNA]</scope>
    <source>
        <strain evidence="1 2">NRRL B-24567</strain>
    </source>
</reference>
<accession>A0A0M9X725</accession>
<dbReference type="PATRIC" id="fig|36816.3.peg.5808"/>
<dbReference type="EMBL" id="LGCN01000220">
    <property type="protein sequence ID" value="KOT33967.1"/>
    <property type="molecule type" value="Genomic_DNA"/>
</dbReference>
<proteinExistence type="predicted"/>
<evidence type="ECO:0000313" key="1">
    <source>
        <dbReference type="EMBL" id="KOT33967.1"/>
    </source>
</evidence>
<name>A0A0M9X725_9ACTN</name>
<keyword evidence="2" id="KW-1185">Reference proteome</keyword>
<organism evidence="1 2">
    <name type="scientific">Streptomyces caelestis</name>
    <dbReference type="NCBI Taxonomy" id="36816"/>
    <lineage>
        <taxon>Bacteria</taxon>
        <taxon>Bacillati</taxon>
        <taxon>Actinomycetota</taxon>
        <taxon>Actinomycetes</taxon>
        <taxon>Kitasatosporales</taxon>
        <taxon>Streptomycetaceae</taxon>
        <taxon>Streptomyces</taxon>
    </lineage>
</organism>
<evidence type="ECO:0000313" key="2">
    <source>
        <dbReference type="Proteomes" id="UP000037773"/>
    </source>
</evidence>
<sequence length="59" mass="6326">MPDAWGDRPGRFDMALGAVNGTAYGTAHGDPEPVERDRRALARLRAEHNSPHSSTGEAP</sequence>
<dbReference type="Proteomes" id="UP000037773">
    <property type="component" value="Unassembled WGS sequence"/>
</dbReference>
<dbReference type="RefSeq" id="WP_030834775.1">
    <property type="nucleotide sequence ID" value="NZ_LGCN01000220.1"/>
</dbReference>
<comment type="caution">
    <text evidence="1">The sequence shown here is derived from an EMBL/GenBank/DDBJ whole genome shotgun (WGS) entry which is preliminary data.</text>
</comment>
<dbReference type="AlphaFoldDB" id="A0A0M9X725"/>
<gene>
    <name evidence="1" type="ORF">ADK41_26830</name>
</gene>
<protein>
    <submittedName>
        <fullName evidence="1">Uncharacterized protein</fullName>
    </submittedName>
</protein>